<dbReference type="EMBL" id="JASUXU010000224">
    <property type="protein sequence ID" value="KAK0302047.1"/>
    <property type="molecule type" value="Genomic_DNA"/>
</dbReference>
<proteinExistence type="predicted"/>
<name>A0AAN6J094_9PEZI</name>
<feature type="domain" description="AAA+ ATPase" evidence="1">
    <location>
        <begin position="275"/>
        <end position="421"/>
    </location>
</feature>
<dbReference type="SMART" id="SM00028">
    <property type="entry name" value="TPR"/>
    <property type="match status" value="7"/>
</dbReference>
<dbReference type="InterPro" id="IPR003593">
    <property type="entry name" value="AAA+_ATPase"/>
</dbReference>
<dbReference type="PANTHER" id="PTHR46082:SF6">
    <property type="entry name" value="AAA+ ATPASE DOMAIN-CONTAINING PROTEIN-RELATED"/>
    <property type="match status" value="1"/>
</dbReference>
<dbReference type="InterPro" id="IPR010730">
    <property type="entry name" value="HET"/>
</dbReference>
<dbReference type="AlphaFoldDB" id="A0AAN6J094"/>
<dbReference type="Pfam" id="PF13374">
    <property type="entry name" value="TPR_10"/>
    <property type="match status" value="4"/>
</dbReference>
<evidence type="ECO:0000259" key="1">
    <source>
        <dbReference type="SMART" id="SM00382"/>
    </source>
</evidence>
<comment type="caution">
    <text evidence="2">The sequence shown here is derived from an EMBL/GenBank/DDBJ whole genome shotgun (WGS) entry which is preliminary data.</text>
</comment>
<reference evidence="2" key="1">
    <citation type="submission" date="2021-12" db="EMBL/GenBank/DDBJ databases">
        <title>Black yeast isolated from Biological Soil Crust.</title>
        <authorList>
            <person name="Kurbessoian T."/>
        </authorList>
    </citation>
    <scope>NUCLEOTIDE SEQUENCE</scope>
    <source>
        <strain evidence="2">CCFEE 5208</strain>
    </source>
</reference>
<dbReference type="InterPro" id="IPR053137">
    <property type="entry name" value="NLR-like"/>
</dbReference>
<protein>
    <recommendedName>
        <fullName evidence="1">AAA+ ATPase domain-containing protein</fullName>
    </recommendedName>
</protein>
<dbReference type="InterPro" id="IPR011990">
    <property type="entry name" value="TPR-like_helical_dom_sf"/>
</dbReference>
<dbReference type="Pfam" id="PF13424">
    <property type="entry name" value="TPR_12"/>
    <property type="match status" value="5"/>
</dbReference>
<gene>
    <name evidence="2" type="ORF">LTR82_018020</name>
</gene>
<organism evidence="2 3">
    <name type="scientific">Friedmanniomyces endolithicus</name>
    <dbReference type="NCBI Taxonomy" id="329885"/>
    <lineage>
        <taxon>Eukaryota</taxon>
        <taxon>Fungi</taxon>
        <taxon>Dikarya</taxon>
        <taxon>Ascomycota</taxon>
        <taxon>Pezizomycotina</taxon>
        <taxon>Dothideomycetes</taxon>
        <taxon>Dothideomycetidae</taxon>
        <taxon>Mycosphaerellales</taxon>
        <taxon>Teratosphaeriaceae</taxon>
        <taxon>Friedmanniomyces</taxon>
    </lineage>
</organism>
<dbReference type="SUPFAM" id="SSF52540">
    <property type="entry name" value="P-loop containing nucleoside triphosphate hydrolases"/>
    <property type="match status" value="1"/>
</dbReference>
<dbReference type="GO" id="GO:0043531">
    <property type="term" value="F:ADP binding"/>
    <property type="evidence" value="ECO:0007669"/>
    <property type="project" value="InterPro"/>
</dbReference>
<dbReference type="SMART" id="SM00382">
    <property type="entry name" value="AAA"/>
    <property type="match status" value="1"/>
</dbReference>
<sequence>MRLLHLDDSEKLIWTDFSGNTIPPYAILSHRWGDDEVLYEDLAGERYRSKTGYQKINFCARRSTPDLRYFWIDTCCIDRLNRPELSRAINSMFCWYRNASRCCVLLSDVSVSSAMDAQQQSTWEASFRASKWFTRGWTLQELIAPKSVDFFSLEGHRLGDKASLEQLVHEITGVPIEALQGRSLEDFDIHNRMAWARNRETSEPEDSAYCLLGLLNVSMLTTYGEGKERALSRLRNELESDNTTLSTIPFFRNHRFVGQELQLAQLEAKLFGDRQTAVLAITGAGGTGKSQLALELAYRTQRKYKSCSVFWINASDMDSLQEAYFNIAQKLDIPGWEGKQVDIKLLVKLYLSRKGARQWLLVFDNVDDVKFGSIGLPATRSASLIDYIPQSPMGSVVFTTTNSDVAEAVARQNVVELREMTLGTAQRMLEMHLDFHVPASGRTEMELLLRELSCLPLQVVQAAAYINTTSASLGKYQSQLVIEREKHLELTNQCSGEKLRDSSTRNYASPTTLVALDYLRNNYPLAAEYLFLMASVDRKDVPLDFLGTISSREREDTIRILGKYALVTRRPAESSLDLHRLVHLTIRDWLRSHGLVQIWTQKAVERLLLVFPNNDHWSRSRWRRVLPHARCALSESVTGQEDKARTTLVWRCARALYSDGCYDESGGLFIQAMETMKRVLGEEHPIVLAGMANLAATYQNQGRWKEAKELELKVMETRVRVLGGEHPDTLSSVTNLAATYRTQGRWKEAEELEVTVMDTRMRVLGGEHPETLTSMANLASTYWKQGRWKEAEELEVTVMDTRMRVLGGEHPETLTSMANLASIYRNQGRWKEAEELEVKVMETTVRVLGGDHPDTLTSMANLALNYRDQGRWNEAEGQEVKVMEARARLLGDEHPDTLTSVSNLASTYWNQGRWKEAEDLQTKVMETSSRVLGDEHPDTLTSVANLASTYRNQGRWKEAEDLQTKGRWKEAEDLQTKVMETRVRVLSSEHPSTMTIMVNLALTYQNQGRWEEAEVLQVRVMETSRRVRGGEHPDTLASIANVALTQCNQGRWKEAEDLQTKVMEMSSSVLGGEHPDTLTNMGNLASAYWKQRKWSEAEKIFAKVVEASKKVLGEEHPDTLISIANLASTYRSQGRWNEAEKLEVEVLDTRKKVLGERHPDTLRSTGNLASTYRNQGRRNKAEKLFAEVVEMRKEVLGEGHPDTLTSMADLSLTLYDLGQRQPAVDLMILCAAMSSDTLGADHVDTLDRCRWKDDWEKRWNEALG</sequence>
<dbReference type="Gene3D" id="3.40.50.300">
    <property type="entry name" value="P-loop containing nucleotide triphosphate hydrolases"/>
    <property type="match status" value="1"/>
</dbReference>
<dbReference type="PRINTS" id="PR00381">
    <property type="entry name" value="KINESINLIGHT"/>
</dbReference>
<dbReference type="NCBIfam" id="NF040586">
    <property type="entry name" value="FxSxx_TPR"/>
    <property type="match status" value="1"/>
</dbReference>
<accession>A0AAN6J094</accession>
<dbReference type="InterPro" id="IPR027417">
    <property type="entry name" value="P-loop_NTPase"/>
</dbReference>
<evidence type="ECO:0000313" key="2">
    <source>
        <dbReference type="EMBL" id="KAK0302047.1"/>
    </source>
</evidence>
<dbReference type="InterPro" id="IPR019734">
    <property type="entry name" value="TPR_rpt"/>
</dbReference>
<dbReference type="Pfam" id="PF06985">
    <property type="entry name" value="HET"/>
    <property type="match status" value="1"/>
</dbReference>
<dbReference type="InterPro" id="IPR002182">
    <property type="entry name" value="NB-ARC"/>
</dbReference>
<dbReference type="Proteomes" id="UP001168146">
    <property type="component" value="Unassembled WGS sequence"/>
</dbReference>
<dbReference type="Pfam" id="PF00931">
    <property type="entry name" value="NB-ARC"/>
    <property type="match status" value="1"/>
</dbReference>
<evidence type="ECO:0000313" key="3">
    <source>
        <dbReference type="Proteomes" id="UP001168146"/>
    </source>
</evidence>
<dbReference type="SUPFAM" id="SSF48452">
    <property type="entry name" value="TPR-like"/>
    <property type="match status" value="5"/>
</dbReference>
<dbReference type="PANTHER" id="PTHR46082">
    <property type="entry name" value="ATP/GTP-BINDING PROTEIN-RELATED"/>
    <property type="match status" value="1"/>
</dbReference>
<dbReference type="Gene3D" id="1.25.40.10">
    <property type="entry name" value="Tetratricopeptide repeat domain"/>
    <property type="match status" value="5"/>
</dbReference>